<dbReference type="AlphaFoldDB" id="A0A376F9W2"/>
<name>A0A376F9W2_ENTAS</name>
<dbReference type="Proteomes" id="UP000255163">
    <property type="component" value="Unassembled WGS sequence"/>
</dbReference>
<evidence type="ECO:0000313" key="1">
    <source>
        <dbReference type="EMBL" id="STD20911.1"/>
    </source>
</evidence>
<gene>
    <name evidence="1" type="ORF">NCTC12123_02390</name>
</gene>
<accession>A0A376F9W2</accession>
<sequence>MKISDSPISRCSFCSRLTTWGLNGDVQRGNRLIADNQLRFEDQRTGNTNTLALTAGDSCG</sequence>
<protein>
    <submittedName>
        <fullName evidence="1">Uncharacterized protein</fullName>
    </submittedName>
</protein>
<dbReference type="EMBL" id="UFYI01000007">
    <property type="protein sequence ID" value="STD20911.1"/>
    <property type="molecule type" value="Genomic_DNA"/>
</dbReference>
<organism evidence="1 2">
    <name type="scientific">Enterobacter asburiae</name>
    <dbReference type="NCBI Taxonomy" id="61645"/>
    <lineage>
        <taxon>Bacteria</taxon>
        <taxon>Pseudomonadati</taxon>
        <taxon>Pseudomonadota</taxon>
        <taxon>Gammaproteobacteria</taxon>
        <taxon>Enterobacterales</taxon>
        <taxon>Enterobacteriaceae</taxon>
        <taxon>Enterobacter</taxon>
        <taxon>Enterobacter cloacae complex</taxon>
    </lineage>
</organism>
<evidence type="ECO:0000313" key="2">
    <source>
        <dbReference type="Proteomes" id="UP000255163"/>
    </source>
</evidence>
<dbReference type="AntiFam" id="ANF00095">
    <property type="entry name" value="Shadow ORF (opposite ABC transporters)"/>
</dbReference>
<reference evidence="1 2" key="1">
    <citation type="submission" date="2018-06" db="EMBL/GenBank/DDBJ databases">
        <authorList>
            <consortium name="Pathogen Informatics"/>
            <person name="Doyle S."/>
        </authorList>
    </citation>
    <scope>NUCLEOTIDE SEQUENCE [LARGE SCALE GENOMIC DNA]</scope>
    <source>
        <strain evidence="1 2">NCTC12123</strain>
    </source>
</reference>
<proteinExistence type="predicted"/>